<evidence type="ECO:0000256" key="4">
    <source>
        <dbReference type="ARBA" id="ARBA00022614"/>
    </source>
</evidence>
<comment type="similarity">
    <text evidence="2">Belongs to the RLP family.</text>
</comment>
<dbReference type="PANTHER" id="PTHR48060">
    <property type="entry name" value="DNA DAMAGE-REPAIR/TOLERATION PROTEIN DRT100"/>
    <property type="match status" value="1"/>
</dbReference>
<dbReference type="InterPro" id="IPR053211">
    <property type="entry name" value="DNA_repair-toleration"/>
</dbReference>
<proteinExistence type="inferred from homology"/>
<keyword evidence="9" id="KW-0472">Membrane</keyword>
<dbReference type="PANTHER" id="PTHR48060:SF21">
    <property type="entry name" value="L DOMAIN-LIKE PROTEIN"/>
    <property type="match status" value="1"/>
</dbReference>
<keyword evidence="8" id="KW-1133">Transmembrane helix</keyword>
<protein>
    <submittedName>
        <fullName evidence="11">LRR receptor-like serine/threonine-protein kinase FLS2</fullName>
    </submittedName>
</protein>
<evidence type="ECO:0000256" key="10">
    <source>
        <dbReference type="ARBA" id="ARBA00023180"/>
    </source>
</evidence>
<dbReference type="FunFam" id="3.80.10.10:FF:000356">
    <property type="entry name" value="LRR receptor-like serine/threonine-protein kinase"/>
    <property type="match status" value="1"/>
</dbReference>
<keyword evidence="6" id="KW-0732">Signal</keyword>
<keyword evidence="10" id="KW-0325">Glycoprotein</keyword>
<evidence type="ECO:0000256" key="1">
    <source>
        <dbReference type="ARBA" id="ARBA00004251"/>
    </source>
</evidence>
<evidence type="ECO:0000313" key="11">
    <source>
        <dbReference type="EMBL" id="PQM41683.1"/>
    </source>
</evidence>
<organism evidence="11 12">
    <name type="scientific">Prunus yedoensis var. nudiflora</name>
    <dbReference type="NCBI Taxonomy" id="2094558"/>
    <lineage>
        <taxon>Eukaryota</taxon>
        <taxon>Viridiplantae</taxon>
        <taxon>Streptophyta</taxon>
        <taxon>Embryophyta</taxon>
        <taxon>Tracheophyta</taxon>
        <taxon>Spermatophyta</taxon>
        <taxon>Magnoliopsida</taxon>
        <taxon>eudicotyledons</taxon>
        <taxon>Gunneridae</taxon>
        <taxon>Pentapetalae</taxon>
        <taxon>rosids</taxon>
        <taxon>fabids</taxon>
        <taxon>Rosales</taxon>
        <taxon>Rosaceae</taxon>
        <taxon>Amygdaloideae</taxon>
        <taxon>Amygdaleae</taxon>
        <taxon>Prunus</taxon>
    </lineage>
</organism>
<dbReference type="InterPro" id="IPR032675">
    <property type="entry name" value="LRR_dom_sf"/>
</dbReference>
<keyword evidence="11" id="KW-0418">Kinase</keyword>
<sequence>MLTSHNHKEALVLIQILSKAPSLLTLAIYPSWFHFVSKTTACSGSCPIKSVKLENITLQGNKLTGHIPKELGFLPKLRKLYLGENNLTVGETSSSLGNISTLQALNLVECGLTGSLPMDLCHYWPTIEFISFSYNKFTGQLPSRIDRCRELAVLSLSYNKLVGSIPQEIGSLQKLKVLYLGSNSLTGTIPPTVGSNSLSGTFPSHSRVCLPDLEWLDFTATYSMDQYPLTLVA</sequence>
<keyword evidence="11" id="KW-0675">Receptor</keyword>
<name>A0A314UW13_PRUYE</name>
<dbReference type="OrthoDB" id="687555at2759"/>
<comment type="subcellular location">
    <subcellularLocation>
        <location evidence="1">Cell membrane</location>
        <topology evidence="1">Single-pass type I membrane protein</topology>
    </subcellularLocation>
</comment>
<keyword evidence="4" id="KW-0433">Leucine-rich repeat</keyword>
<evidence type="ECO:0000256" key="7">
    <source>
        <dbReference type="ARBA" id="ARBA00022737"/>
    </source>
</evidence>
<keyword evidence="5" id="KW-0812">Transmembrane</keyword>
<evidence type="ECO:0000313" key="12">
    <source>
        <dbReference type="Proteomes" id="UP000250321"/>
    </source>
</evidence>
<dbReference type="GO" id="GO:0016301">
    <property type="term" value="F:kinase activity"/>
    <property type="evidence" value="ECO:0007669"/>
    <property type="project" value="UniProtKB-KW"/>
</dbReference>
<dbReference type="EMBL" id="PJQY01002929">
    <property type="protein sequence ID" value="PQM41683.1"/>
    <property type="molecule type" value="Genomic_DNA"/>
</dbReference>
<comment type="caution">
    <text evidence="11">The sequence shown here is derived from an EMBL/GenBank/DDBJ whole genome shotgun (WGS) entry which is preliminary data.</text>
</comment>
<evidence type="ECO:0000256" key="8">
    <source>
        <dbReference type="ARBA" id="ARBA00022989"/>
    </source>
</evidence>
<evidence type="ECO:0000256" key="6">
    <source>
        <dbReference type="ARBA" id="ARBA00022729"/>
    </source>
</evidence>
<reference evidence="11 12" key="1">
    <citation type="submission" date="2018-02" db="EMBL/GenBank/DDBJ databases">
        <title>Draft genome of wild Prunus yedoensis var. nudiflora.</title>
        <authorList>
            <person name="Baek S."/>
            <person name="Kim J.-H."/>
            <person name="Choi K."/>
            <person name="Kim G.-B."/>
            <person name="Cho A."/>
            <person name="Jang H."/>
            <person name="Shin C.-H."/>
            <person name="Yu H.-J."/>
            <person name="Mun J.-H."/>
        </authorList>
    </citation>
    <scope>NUCLEOTIDE SEQUENCE [LARGE SCALE GENOMIC DNA]</scope>
    <source>
        <strain evidence="12">cv. Jeju island</strain>
        <tissue evidence="11">Leaf</tissue>
    </source>
</reference>
<evidence type="ECO:0000256" key="3">
    <source>
        <dbReference type="ARBA" id="ARBA00022475"/>
    </source>
</evidence>
<dbReference type="InterPro" id="IPR001611">
    <property type="entry name" value="Leu-rich_rpt"/>
</dbReference>
<dbReference type="AlphaFoldDB" id="A0A314UW13"/>
<keyword evidence="3" id="KW-1003">Cell membrane</keyword>
<dbReference type="STRING" id="2094558.A0A314UW13"/>
<dbReference type="Gene3D" id="3.80.10.10">
    <property type="entry name" value="Ribonuclease Inhibitor"/>
    <property type="match status" value="1"/>
</dbReference>
<keyword evidence="12" id="KW-1185">Reference proteome</keyword>
<dbReference type="GO" id="GO:0005886">
    <property type="term" value="C:plasma membrane"/>
    <property type="evidence" value="ECO:0007669"/>
    <property type="project" value="UniProtKB-SubCell"/>
</dbReference>
<evidence type="ECO:0000256" key="5">
    <source>
        <dbReference type="ARBA" id="ARBA00022692"/>
    </source>
</evidence>
<keyword evidence="11" id="KW-0808">Transferase</keyword>
<evidence type="ECO:0000256" key="2">
    <source>
        <dbReference type="ARBA" id="ARBA00009592"/>
    </source>
</evidence>
<dbReference type="Pfam" id="PF00560">
    <property type="entry name" value="LRR_1"/>
    <property type="match status" value="3"/>
</dbReference>
<dbReference type="Proteomes" id="UP000250321">
    <property type="component" value="Unassembled WGS sequence"/>
</dbReference>
<gene>
    <name evidence="11" type="ORF">Pyn_16621</name>
</gene>
<dbReference type="SUPFAM" id="SSF52058">
    <property type="entry name" value="L domain-like"/>
    <property type="match status" value="1"/>
</dbReference>
<keyword evidence="7" id="KW-0677">Repeat</keyword>
<evidence type="ECO:0000256" key="9">
    <source>
        <dbReference type="ARBA" id="ARBA00023136"/>
    </source>
</evidence>
<accession>A0A314UW13</accession>